<proteinExistence type="predicted"/>
<feature type="transmembrane region" description="Helical" evidence="1">
    <location>
        <begin position="42"/>
        <end position="60"/>
    </location>
</feature>
<sequence length="62" mass="6728">MLGNLPTDEETARAFGALENKMNERVDALTAKFVESTNQTRLLVLAIGALQIALLVTVLVRS</sequence>
<dbReference type="Proteomes" id="UP000198281">
    <property type="component" value="Unassembled WGS sequence"/>
</dbReference>
<evidence type="ECO:0000313" key="3">
    <source>
        <dbReference type="Proteomes" id="UP000198281"/>
    </source>
</evidence>
<name>A0A239EY79_9SPHN</name>
<evidence type="ECO:0000313" key="2">
    <source>
        <dbReference type="EMBL" id="SNS49547.1"/>
    </source>
</evidence>
<keyword evidence="1" id="KW-0812">Transmembrane</keyword>
<accession>A0A239EY79</accession>
<keyword evidence="1" id="KW-1133">Transmembrane helix</keyword>
<reference evidence="3" key="1">
    <citation type="submission" date="2017-06" db="EMBL/GenBank/DDBJ databases">
        <authorList>
            <person name="Varghese N."/>
            <person name="Submissions S."/>
        </authorList>
    </citation>
    <scope>NUCLEOTIDE SEQUENCE [LARGE SCALE GENOMIC DNA]</scope>
    <source>
        <strain evidence="3">LNB2</strain>
    </source>
</reference>
<organism evidence="2 3">
    <name type="scientific">Edaphosphingomonas laterariae</name>
    <dbReference type="NCBI Taxonomy" id="861865"/>
    <lineage>
        <taxon>Bacteria</taxon>
        <taxon>Pseudomonadati</taxon>
        <taxon>Pseudomonadota</taxon>
        <taxon>Alphaproteobacteria</taxon>
        <taxon>Sphingomonadales</taxon>
        <taxon>Rhizorhabdaceae</taxon>
        <taxon>Edaphosphingomonas</taxon>
    </lineage>
</organism>
<gene>
    <name evidence="2" type="ORF">SAMN06295912_107168</name>
</gene>
<evidence type="ECO:0000256" key="1">
    <source>
        <dbReference type="SAM" id="Phobius"/>
    </source>
</evidence>
<protein>
    <submittedName>
        <fullName evidence="2">Uncharacterized protein</fullName>
    </submittedName>
</protein>
<keyword evidence="3" id="KW-1185">Reference proteome</keyword>
<keyword evidence="1" id="KW-0472">Membrane</keyword>
<dbReference type="AlphaFoldDB" id="A0A239EY79"/>
<dbReference type="EMBL" id="FZOS01000007">
    <property type="protein sequence ID" value="SNS49547.1"/>
    <property type="molecule type" value="Genomic_DNA"/>
</dbReference>